<dbReference type="OrthoDB" id="9781059at2"/>
<evidence type="ECO:0000259" key="4">
    <source>
        <dbReference type="PROSITE" id="PS50930"/>
    </source>
</evidence>
<dbReference type="InterPro" id="IPR001789">
    <property type="entry name" value="Sig_transdc_resp-reg_receiver"/>
</dbReference>
<keyword evidence="6" id="KW-1185">Reference proteome</keyword>
<dbReference type="Pfam" id="PF04397">
    <property type="entry name" value="LytTR"/>
    <property type="match status" value="1"/>
</dbReference>
<evidence type="ECO:0000313" key="5">
    <source>
        <dbReference type="EMBL" id="OFI34983.1"/>
    </source>
</evidence>
<name>A0A1E8FHN4_9ALTE</name>
<feature type="modified residue" description="4-aspartylphosphate" evidence="2">
    <location>
        <position position="60"/>
    </location>
</feature>
<dbReference type="PANTHER" id="PTHR37299">
    <property type="entry name" value="TRANSCRIPTIONAL REGULATOR-RELATED"/>
    <property type="match status" value="1"/>
</dbReference>
<feature type="domain" description="HTH LytTR-type" evidence="4">
    <location>
        <begin position="141"/>
        <end position="235"/>
    </location>
</feature>
<evidence type="ECO:0008006" key="7">
    <source>
        <dbReference type="Google" id="ProtNLM"/>
    </source>
</evidence>
<dbReference type="Proteomes" id="UP000176037">
    <property type="component" value="Unassembled WGS sequence"/>
</dbReference>
<accession>A0A1E8FHN4</accession>
<dbReference type="Gene3D" id="2.40.50.1020">
    <property type="entry name" value="LytTr DNA-binding domain"/>
    <property type="match status" value="1"/>
</dbReference>
<evidence type="ECO:0000256" key="2">
    <source>
        <dbReference type="PROSITE-ProRule" id="PRU00169"/>
    </source>
</evidence>
<organism evidence="5 6">
    <name type="scientific">Alteromonas lipolytica</name>
    <dbReference type="NCBI Taxonomy" id="1856405"/>
    <lineage>
        <taxon>Bacteria</taxon>
        <taxon>Pseudomonadati</taxon>
        <taxon>Pseudomonadota</taxon>
        <taxon>Gammaproteobacteria</taxon>
        <taxon>Alteromonadales</taxon>
        <taxon>Alteromonadaceae</taxon>
        <taxon>Alteromonas/Salinimonas group</taxon>
        <taxon>Alteromonas</taxon>
    </lineage>
</organism>
<dbReference type="PROSITE" id="PS50930">
    <property type="entry name" value="HTH_LYTTR"/>
    <property type="match status" value="1"/>
</dbReference>
<dbReference type="GO" id="GO:0003677">
    <property type="term" value="F:DNA binding"/>
    <property type="evidence" value="ECO:0007669"/>
    <property type="project" value="InterPro"/>
</dbReference>
<proteinExistence type="predicted"/>
<dbReference type="InterPro" id="IPR007492">
    <property type="entry name" value="LytTR_DNA-bd_dom"/>
</dbReference>
<protein>
    <recommendedName>
        <fullName evidence="7">DNA-binding response regulator</fullName>
    </recommendedName>
</protein>
<dbReference type="InterPro" id="IPR046947">
    <property type="entry name" value="LytR-like"/>
</dbReference>
<reference evidence="5 6" key="1">
    <citation type="submission" date="2016-09" db="EMBL/GenBank/DDBJ databases">
        <title>Alteromonas lipolytica, a new species isolated from sea water.</title>
        <authorList>
            <person name="Wu Y.-H."/>
            <person name="Cheng H."/>
            <person name="Xu X.-W."/>
        </authorList>
    </citation>
    <scope>NUCLEOTIDE SEQUENCE [LARGE SCALE GENOMIC DNA]</scope>
    <source>
        <strain evidence="5 6">JW12</strain>
    </source>
</reference>
<dbReference type="EMBL" id="MJIC01000010">
    <property type="protein sequence ID" value="OFI34983.1"/>
    <property type="molecule type" value="Genomic_DNA"/>
</dbReference>
<dbReference type="Pfam" id="PF00072">
    <property type="entry name" value="Response_reg"/>
    <property type="match status" value="1"/>
</dbReference>
<dbReference type="InterPro" id="IPR011006">
    <property type="entry name" value="CheY-like_superfamily"/>
</dbReference>
<keyword evidence="2" id="KW-0597">Phosphoprotein</keyword>
<dbReference type="GO" id="GO:0000156">
    <property type="term" value="F:phosphorelay response regulator activity"/>
    <property type="evidence" value="ECO:0007669"/>
    <property type="project" value="InterPro"/>
</dbReference>
<dbReference type="SUPFAM" id="SSF52172">
    <property type="entry name" value="CheY-like"/>
    <property type="match status" value="1"/>
</dbReference>
<comment type="caution">
    <text evidence="5">The sequence shown here is derived from an EMBL/GenBank/DDBJ whole genome shotgun (WGS) entry which is preliminary data.</text>
</comment>
<dbReference type="STRING" id="1856405.BFC17_15595"/>
<dbReference type="Gene3D" id="3.40.50.2300">
    <property type="match status" value="1"/>
</dbReference>
<keyword evidence="1" id="KW-0902">Two-component regulatory system</keyword>
<evidence type="ECO:0000256" key="1">
    <source>
        <dbReference type="ARBA" id="ARBA00023012"/>
    </source>
</evidence>
<evidence type="ECO:0000313" key="6">
    <source>
        <dbReference type="Proteomes" id="UP000176037"/>
    </source>
</evidence>
<sequence>MYFVNILIVEDEYLVSQRLSRLICRVSENNHWECNIRQAYSLAEAKRCLSNNPVDALFLDLNLQNDDGFKLLENQPSTLKCIVVSALSERAIEAFDYDVIDFVAKPFVEERIQKAMKKLRESFSLSSCDFLTVDVRGEKQKIPIDEICYIKASGHYSELYCLNDKTYLSEIGLNALSEALGNSILRVHKSYSVPFKQVCKLISQEGSKYLLQLKCDTTIPVSRGKAGLIRDLLKSL</sequence>
<gene>
    <name evidence="5" type="ORF">BFC17_15595</name>
</gene>
<evidence type="ECO:0000259" key="3">
    <source>
        <dbReference type="PROSITE" id="PS50110"/>
    </source>
</evidence>
<dbReference type="PANTHER" id="PTHR37299:SF1">
    <property type="entry name" value="STAGE 0 SPORULATION PROTEIN A HOMOLOG"/>
    <property type="match status" value="1"/>
</dbReference>
<feature type="domain" description="Response regulatory" evidence="3">
    <location>
        <begin position="5"/>
        <end position="120"/>
    </location>
</feature>
<dbReference type="SMART" id="SM00448">
    <property type="entry name" value="REC"/>
    <property type="match status" value="1"/>
</dbReference>
<dbReference type="PROSITE" id="PS50110">
    <property type="entry name" value="RESPONSE_REGULATORY"/>
    <property type="match status" value="1"/>
</dbReference>
<dbReference type="AlphaFoldDB" id="A0A1E8FHN4"/>
<dbReference type="SMART" id="SM00850">
    <property type="entry name" value="LytTR"/>
    <property type="match status" value="1"/>
</dbReference>